<dbReference type="GO" id="GO:0008270">
    <property type="term" value="F:zinc ion binding"/>
    <property type="evidence" value="ECO:0007669"/>
    <property type="project" value="InterPro"/>
</dbReference>
<dbReference type="Pfam" id="PF02900">
    <property type="entry name" value="LigB"/>
    <property type="match status" value="1"/>
</dbReference>
<keyword evidence="3" id="KW-0479">Metal-binding</keyword>
<accession>A0A9X2I9Q2</accession>
<dbReference type="InterPro" id="IPR014436">
    <property type="entry name" value="Extradiol_dOase_DODA"/>
</dbReference>
<protein>
    <submittedName>
        <fullName evidence="7">4,5-DOPA dioxygenase extradiol</fullName>
        <ecNumber evidence="7">1.13.11.29</ecNumber>
    </submittedName>
</protein>
<dbReference type="PANTHER" id="PTHR30096">
    <property type="entry name" value="4,5-DOPA DIOXYGENASE EXTRADIOL-LIKE PROTEIN"/>
    <property type="match status" value="1"/>
</dbReference>
<dbReference type="InterPro" id="IPR004183">
    <property type="entry name" value="Xdiol_dOase_suB"/>
</dbReference>
<evidence type="ECO:0000256" key="1">
    <source>
        <dbReference type="ARBA" id="ARBA00001947"/>
    </source>
</evidence>
<comment type="similarity">
    <text evidence="2">Belongs to the DODA-type extradiol aromatic ring-opening dioxygenase family.</text>
</comment>
<evidence type="ECO:0000256" key="2">
    <source>
        <dbReference type="ARBA" id="ARBA00007581"/>
    </source>
</evidence>
<keyword evidence="4" id="KW-0862">Zinc</keyword>
<dbReference type="NCBIfam" id="NF007914">
    <property type="entry name" value="PRK10628.1"/>
    <property type="match status" value="1"/>
</dbReference>
<dbReference type="CDD" id="cd07363">
    <property type="entry name" value="45_DOPA_Dioxygenase"/>
    <property type="match status" value="1"/>
</dbReference>
<feature type="domain" description="Extradiol ring-cleavage dioxygenase class III enzyme subunit B" evidence="6">
    <location>
        <begin position="34"/>
        <end position="237"/>
    </location>
</feature>
<reference evidence="7" key="1">
    <citation type="submission" date="2021-11" db="EMBL/GenBank/DDBJ databases">
        <title>Legionella maioricencis sp. nov., a new species isolated from hot water samples in Mallorca.</title>
        <authorList>
            <person name="Crespi S."/>
            <person name="Drasar V."/>
            <person name="Salva-Serra F."/>
            <person name="Jaen-Luchoro D."/>
            <person name="Pineiro-Iglesias B."/>
            <person name="Aliaga F."/>
            <person name="Fernandez-Juarez V."/>
            <person name="Coll G."/>
            <person name="Moore E.R.B."/>
            <person name="Bennasar-Figueras A."/>
        </authorList>
    </citation>
    <scope>NUCLEOTIDE SEQUENCE</scope>
    <source>
        <strain evidence="7">HCPI-6</strain>
    </source>
</reference>
<organism evidence="7 8">
    <name type="scientific">Legionella maioricensis</name>
    <dbReference type="NCBI Taxonomy" id="2896528"/>
    <lineage>
        <taxon>Bacteria</taxon>
        <taxon>Pseudomonadati</taxon>
        <taxon>Pseudomonadota</taxon>
        <taxon>Gammaproteobacteria</taxon>
        <taxon>Legionellales</taxon>
        <taxon>Legionellaceae</taxon>
        <taxon>Legionella</taxon>
    </lineage>
</organism>
<keyword evidence="7" id="KW-0223">Dioxygenase</keyword>
<evidence type="ECO:0000256" key="4">
    <source>
        <dbReference type="ARBA" id="ARBA00022833"/>
    </source>
</evidence>
<dbReference type="RefSeq" id="WP_250456349.1">
    <property type="nucleotide sequence ID" value="NZ_JAJKBJ010000002.1"/>
</dbReference>
<evidence type="ECO:0000256" key="3">
    <source>
        <dbReference type="ARBA" id="ARBA00022723"/>
    </source>
</evidence>
<keyword evidence="8" id="KW-1185">Reference proteome</keyword>
<evidence type="ECO:0000313" key="7">
    <source>
        <dbReference type="EMBL" id="MCL9683135.1"/>
    </source>
</evidence>
<comment type="caution">
    <text evidence="7">The sequence shown here is derived from an EMBL/GenBank/DDBJ whole genome shotgun (WGS) entry which is preliminary data.</text>
</comment>
<dbReference type="PANTHER" id="PTHR30096:SF0">
    <property type="entry name" value="4,5-DOPA DIOXYGENASE EXTRADIOL-LIKE PROTEIN"/>
    <property type="match status" value="1"/>
</dbReference>
<sequence>MSKSKMPVVFIGHGSPMNAIEDNPFTQMLVRLGKELPRPKAILCISAHWLTARTWLSHTPAPKTIHDFHHFPQQLFEVQYQAPGDPGLAEQIKASIQKPRLILDDNWGLDHGAWSVLKHMYPKADIPIIELSIDMSEPAEFHFALGKSLKDLRNQGVLIIGSGNIVHNLKEIIWDNQNAKPYLWATEFDKQVKQCILQRDFTALMGELLYTSAGRLSVPTADHYYPLLYVLGASDNQDSLRFEYEEIQNGSISMRTLSLGFDV</sequence>
<evidence type="ECO:0000259" key="6">
    <source>
        <dbReference type="Pfam" id="PF02900"/>
    </source>
</evidence>
<name>A0A9X2I9Q2_9GAMM</name>
<gene>
    <name evidence="7" type="primary">ygiD</name>
    <name evidence="7" type="ORF">LOX96_03425</name>
</gene>
<keyword evidence="5 7" id="KW-0560">Oxidoreductase</keyword>
<dbReference type="EMBL" id="JAJKBJ010000002">
    <property type="protein sequence ID" value="MCL9683135.1"/>
    <property type="molecule type" value="Genomic_DNA"/>
</dbReference>
<dbReference type="PIRSF" id="PIRSF006157">
    <property type="entry name" value="Doxgns_DODA"/>
    <property type="match status" value="1"/>
</dbReference>
<dbReference type="AlphaFoldDB" id="A0A9X2I9Q2"/>
<dbReference type="Proteomes" id="UP001139721">
    <property type="component" value="Unassembled WGS sequence"/>
</dbReference>
<dbReference type="SUPFAM" id="SSF53213">
    <property type="entry name" value="LigB-like"/>
    <property type="match status" value="1"/>
</dbReference>
<proteinExistence type="inferred from homology"/>
<evidence type="ECO:0000256" key="5">
    <source>
        <dbReference type="ARBA" id="ARBA00023002"/>
    </source>
</evidence>
<dbReference type="EC" id="1.13.11.29" evidence="7"/>
<evidence type="ECO:0000313" key="8">
    <source>
        <dbReference type="Proteomes" id="UP001139721"/>
    </source>
</evidence>
<comment type="cofactor">
    <cofactor evidence="1">
        <name>Zn(2+)</name>
        <dbReference type="ChEBI" id="CHEBI:29105"/>
    </cofactor>
</comment>
<dbReference type="Gene3D" id="3.40.830.10">
    <property type="entry name" value="LigB-like"/>
    <property type="match status" value="1"/>
</dbReference>
<dbReference type="GO" id="GO:0008198">
    <property type="term" value="F:ferrous iron binding"/>
    <property type="evidence" value="ECO:0007669"/>
    <property type="project" value="InterPro"/>
</dbReference>
<dbReference type="GO" id="GO:0050297">
    <property type="term" value="F:stizolobate synthase activity"/>
    <property type="evidence" value="ECO:0007669"/>
    <property type="project" value="UniProtKB-EC"/>
</dbReference>